<protein>
    <submittedName>
        <fullName evidence="2">10634_t:CDS:1</fullName>
    </submittedName>
</protein>
<dbReference type="AlphaFoldDB" id="A0A9N9DIY9"/>
<sequence length="72" mass="8452">MARKKKEKVRTTVLLCSNSTGSHKLCPLVIGTSKKPQYFNKINISQLPVIYKNNKKAWMRKPRRRSRGRPRK</sequence>
<feature type="domain" description="DDE-1" evidence="1">
    <location>
        <begin position="9"/>
        <end position="60"/>
    </location>
</feature>
<dbReference type="InterPro" id="IPR004875">
    <property type="entry name" value="DDE_SF_endonuclease_dom"/>
</dbReference>
<organism evidence="2 3">
    <name type="scientific">Diversispora eburnea</name>
    <dbReference type="NCBI Taxonomy" id="1213867"/>
    <lineage>
        <taxon>Eukaryota</taxon>
        <taxon>Fungi</taxon>
        <taxon>Fungi incertae sedis</taxon>
        <taxon>Mucoromycota</taxon>
        <taxon>Glomeromycotina</taxon>
        <taxon>Glomeromycetes</taxon>
        <taxon>Diversisporales</taxon>
        <taxon>Diversisporaceae</taxon>
        <taxon>Diversispora</taxon>
    </lineage>
</organism>
<dbReference type="EMBL" id="CAJVPK010005154">
    <property type="protein sequence ID" value="CAG8642331.1"/>
    <property type="molecule type" value="Genomic_DNA"/>
</dbReference>
<feature type="non-terminal residue" evidence="2">
    <location>
        <position position="1"/>
    </location>
</feature>
<evidence type="ECO:0000313" key="3">
    <source>
        <dbReference type="Proteomes" id="UP000789706"/>
    </source>
</evidence>
<reference evidence="2" key="1">
    <citation type="submission" date="2021-06" db="EMBL/GenBank/DDBJ databases">
        <authorList>
            <person name="Kallberg Y."/>
            <person name="Tangrot J."/>
            <person name="Rosling A."/>
        </authorList>
    </citation>
    <scope>NUCLEOTIDE SEQUENCE</scope>
    <source>
        <strain evidence="2">AZ414A</strain>
    </source>
</reference>
<accession>A0A9N9DIY9</accession>
<keyword evidence="3" id="KW-1185">Reference proteome</keyword>
<dbReference type="Pfam" id="PF03184">
    <property type="entry name" value="DDE_1"/>
    <property type="match status" value="1"/>
</dbReference>
<comment type="caution">
    <text evidence="2">The sequence shown here is derived from an EMBL/GenBank/DDBJ whole genome shotgun (WGS) entry which is preliminary data.</text>
</comment>
<dbReference type="GO" id="GO:0005634">
    <property type="term" value="C:nucleus"/>
    <property type="evidence" value="ECO:0007669"/>
    <property type="project" value="TreeGrafter"/>
</dbReference>
<evidence type="ECO:0000313" key="2">
    <source>
        <dbReference type="EMBL" id="CAG8642331.1"/>
    </source>
</evidence>
<dbReference type="InterPro" id="IPR050863">
    <property type="entry name" value="CenT-Element_Derived"/>
</dbReference>
<dbReference type="OrthoDB" id="2441471at2759"/>
<evidence type="ECO:0000259" key="1">
    <source>
        <dbReference type="Pfam" id="PF03184"/>
    </source>
</evidence>
<dbReference type="PANTHER" id="PTHR19303:SF73">
    <property type="entry name" value="PROTEIN PDC2"/>
    <property type="match status" value="1"/>
</dbReference>
<name>A0A9N9DIY9_9GLOM</name>
<dbReference type="GO" id="GO:0003677">
    <property type="term" value="F:DNA binding"/>
    <property type="evidence" value="ECO:0007669"/>
    <property type="project" value="TreeGrafter"/>
</dbReference>
<dbReference type="Proteomes" id="UP000789706">
    <property type="component" value="Unassembled WGS sequence"/>
</dbReference>
<gene>
    <name evidence="2" type="ORF">DEBURN_LOCUS11204</name>
</gene>
<dbReference type="PANTHER" id="PTHR19303">
    <property type="entry name" value="TRANSPOSON"/>
    <property type="match status" value="1"/>
</dbReference>
<proteinExistence type="predicted"/>